<protein>
    <submittedName>
        <fullName evidence="2">Uncharacterized protein</fullName>
    </submittedName>
</protein>
<comment type="caution">
    <text evidence="2">The sequence shown here is derived from an EMBL/GenBank/DDBJ whole genome shotgun (WGS) entry which is preliminary data.</text>
</comment>
<name>A0A0C2VII9_9BACL</name>
<keyword evidence="1" id="KW-1133">Transmembrane helix</keyword>
<dbReference type="AlphaFoldDB" id="A0A0C2VII9"/>
<gene>
    <name evidence="2" type="ORF">KR50_12820</name>
</gene>
<accession>A0A0C2VII9</accession>
<evidence type="ECO:0000256" key="1">
    <source>
        <dbReference type="SAM" id="Phobius"/>
    </source>
</evidence>
<keyword evidence="3" id="KW-1185">Reference proteome</keyword>
<proteinExistence type="predicted"/>
<dbReference type="RefSeq" id="WP_041056187.1">
    <property type="nucleotide sequence ID" value="NZ_JXRR01000011.1"/>
</dbReference>
<keyword evidence="1" id="KW-0812">Transmembrane</keyword>
<reference evidence="2 3" key="1">
    <citation type="submission" date="2015-01" db="EMBL/GenBank/DDBJ databases">
        <title>Jeotgalibacillus campisalis genome sequencing.</title>
        <authorList>
            <person name="Goh K.M."/>
            <person name="Chan K.-G."/>
            <person name="Yaakop A.S."/>
            <person name="Ee R."/>
            <person name="Gan H.M."/>
            <person name="Chan C.S."/>
        </authorList>
    </citation>
    <scope>NUCLEOTIDE SEQUENCE [LARGE SCALE GENOMIC DNA]</scope>
    <source>
        <strain evidence="2 3">SF-57</strain>
    </source>
</reference>
<feature type="transmembrane region" description="Helical" evidence="1">
    <location>
        <begin position="6"/>
        <end position="26"/>
    </location>
</feature>
<dbReference type="OrthoDB" id="2450811at2"/>
<dbReference type="Proteomes" id="UP000031972">
    <property type="component" value="Unassembled WGS sequence"/>
</dbReference>
<evidence type="ECO:0000313" key="2">
    <source>
        <dbReference type="EMBL" id="KIL48697.1"/>
    </source>
</evidence>
<organism evidence="2 3">
    <name type="scientific">Jeotgalibacillus campisalis</name>
    <dbReference type="NCBI Taxonomy" id="220754"/>
    <lineage>
        <taxon>Bacteria</taxon>
        <taxon>Bacillati</taxon>
        <taxon>Bacillota</taxon>
        <taxon>Bacilli</taxon>
        <taxon>Bacillales</taxon>
        <taxon>Caryophanaceae</taxon>
        <taxon>Jeotgalibacillus</taxon>
    </lineage>
</organism>
<dbReference type="EMBL" id="JXRR01000011">
    <property type="protein sequence ID" value="KIL48697.1"/>
    <property type="molecule type" value="Genomic_DNA"/>
</dbReference>
<evidence type="ECO:0000313" key="3">
    <source>
        <dbReference type="Proteomes" id="UP000031972"/>
    </source>
</evidence>
<dbReference type="PATRIC" id="fig|220754.4.peg.1305"/>
<sequence>MRKSSWVGAGVFALGISFFTSVYFIGDRSDTENKELYDFTSNGLELNIVTNGQTFEKGDEIVVEATLTNELGAPVTYNTKCGEALTIEVRSITLDHTLITQTEKPACGEDEEIDRMIPNEQLSTASAFNLAIPLSEQETTLAPAGDYIVEITFSPTAQPAFESQIPITINQQNDKLVDPSEAKQQALESEKAKSWFSVYGDTEKYLISEELPYLENGEWVFKWHAMNADQALRDDDDELMLYEKAVKSE</sequence>
<keyword evidence="1" id="KW-0472">Membrane</keyword>